<gene>
    <name evidence="1" type="ORF">SAMN05216258_104262</name>
</gene>
<dbReference type="InterPro" id="IPR029044">
    <property type="entry name" value="Nucleotide-diphossugar_trans"/>
</dbReference>
<reference evidence="1 2" key="1">
    <citation type="submission" date="2016-10" db="EMBL/GenBank/DDBJ databases">
        <authorList>
            <person name="de Groot N.N."/>
        </authorList>
    </citation>
    <scope>NUCLEOTIDE SEQUENCE [LARGE SCALE GENOMIC DNA]</scope>
    <source>
        <strain evidence="1 2">CGMCC 1.11030</strain>
    </source>
</reference>
<evidence type="ECO:0000313" key="2">
    <source>
        <dbReference type="Proteomes" id="UP000199377"/>
    </source>
</evidence>
<dbReference type="Proteomes" id="UP000199377">
    <property type="component" value="Unassembled WGS sequence"/>
</dbReference>
<name>A0A1I3FFZ6_9RHOB</name>
<protein>
    <recommendedName>
        <fullName evidence="3">Galactosyl transferase</fullName>
    </recommendedName>
</protein>
<dbReference type="EMBL" id="FOQH01000004">
    <property type="protein sequence ID" value="SFI10148.1"/>
    <property type="molecule type" value="Genomic_DNA"/>
</dbReference>
<dbReference type="AlphaFoldDB" id="A0A1I3FFZ6"/>
<dbReference type="STRING" id="1114924.SAMN05216258_104262"/>
<dbReference type="OrthoDB" id="4614415at2"/>
<sequence length="273" mass="29920">MSTAPHLTFVVPIRHPQNARDWALEKANLARTARSIAGQTAPGWRAVVVANEGADLPPLPAGFEVARVNHPPNPGHDLVKTDRQAAWAVFRRDKGRRVADGLRAAGASRYFMIVDGDDLVSNRLSAHVLENDGANGWVFESGWCLDADGRFAMKLTERFEKVCGTSHILRADLFALPEPETPGYWERVELMLGSHVRVAGQVAQEGRPIAPLPFPGAAYLVGHANAHSLSRGVLRRYFLNGNLVRQPAATLGQLRHLHRVGPAFRQEFMGAPD</sequence>
<dbReference type="RefSeq" id="WP_143103296.1">
    <property type="nucleotide sequence ID" value="NZ_FOQH01000004.1"/>
</dbReference>
<proteinExistence type="predicted"/>
<organism evidence="1 2">
    <name type="scientific">Albimonas pacifica</name>
    <dbReference type="NCBI Taxonomy" id="1114924"/>
    <lineage>
        <taxon>Bacteria</taxon>
        <taxon>Pseudomonadati</taxon>
        <taxon>Pseudomonadota</taxon>
        <taxon>Alphaproteobacteria</taxon>
        <taxon>Rhodobacterales</taxon>
        <taxon>Paracoccaceae</taxon>
        <taxon>Albimonas</taxon>
    </lineage>
</organism>
<evidence type="ECO:0008006" key="3">
    <source>
        <dbReference type="Google" id="ProtNLM"/>
    </source>
</evidence>
<keyword evidence="2" id="KW-1185">Reference proteome</keyword>
<evidence type="ECO:0000313" key="1">
    <source>
        <dbReference type="EMBL" id="SFI10148.1"/>
    </source>
</evidence>
<dbReference type="SUPFAM" id="SSF53448">
    <property type="entry name" value="Nucleotide-diphospho-sugar transferases"/>
    <property type="match status" value="1"/>
</dbReference>
<accession>A0A1I3FFZ6</accession>